<dbReference type="Proteomes" id="UP000608522">
    <property type="component" value="Unassembled WGS sequence"/>
</dbReference>
<organism evidence="2 3">
    <name type="scientific">Streptomyces spororaveus</name>
    <dbReference type="NCBI Taxonomy" id="284039"/>
    <lineage>
        <taxon>Bacteria</taxon>
        <taxon>Bacillati</taxon>
        <taxon>Actinomycetota</taxon>
        <taxon>Actinomycetes</taxon>
        <taxon>Kitasatosporales</taxon>
        <taxon>Streptomycetaceae</taxon>
        <taxon>Streptomyces</taxon>
    </lineage>
</organism>
<accession>A0ABQ3T2J7</accession>
<comment type="caution">
    <text evidence="2">The sequence shown here is derived from an EMBL/GenBank/DDBJ whole genome shotgun (WGS) entry which is preliminary data.</text>
</comment>
<dbReference type="EMBL" id="BNED01000002">
    <property type="protein sequence ID" value="GHI74618.1"/>
    <property type="molecule type" value="Genomic_DNA"/>
</dbReference>
<gene>
    <name evidence="2" type="ORF">Sspor_01790</name>
</gene>
<protein>
    <submittedName>
        <fullName evidence="2">Uncharacterized protein</fullName>
    </submittedName>
</protein>
<keyword evidence="3" id="KW-1185">Reference proteome</keyword>
<reference evidence="3" key="1">
    <citation type="submission" date="2023-07" db="EMBL/GenBank/DDBJ databases">
        <title>Whole genome shotgun sequence of Streptomyces spororaveus NBRC 15456.</title>
        <authorList>
            <person name="Komaki H."/>
            <person name="Tamura T."/>
        </authorList>
    </citation>
    <scope>NUCLEOTIDE SEQUENCE [LARGE SCALE GENOMIC DNA]</scope>
    <source>
        <strain evidence="3">NBRC 15456</strain>
    </source>
</reference>
<feature type="region of interest" description="Disordered" evidence="1">
    <location>
        <begin position="20"/>
        <end position="60"/>
    </location>
</feature>
<evidence type="ECO:0000313" key="3">
    <source>
        <dbReference type="Proteomes" id="UP000608522"/>
    </source>
</evidence>
<name>A0ABQ3T2J7_9ACTN</name>
<evidence type="ECO:0000256" key="1">
    <source>
        <dbReference type="SAM" id="MobiDB-lite"/>
    </source>
</evidence>
<proteinExistence type="predicted"/>
<sequence length="77" mass="7840">MIAYTLEPPLLTVGAARHPWVGTGGAMRSSPSTTGRGAAGASIGSPDNGDRSPPSGMGSWGRVSLWVIRAQVPQAHS</sequence>
<evidence type="ECO:0000313" key="2">
    <source>
        <dbReference type="EMBL" id="GHI74618.1"/>
    </source>
</evidence>